<feature type="transmembrane region" description="Helical" evidence="6">
    <location>
        <begin position="312"/>
        <end position="339"/>
    </location>
</feature>
<protein>
    <submittedName>
        <fullName evidence="7">Lipopolysaccharide biosynthesis protein</fullName>
    </submittedName>
</protein>
<evidence type="ECO:0000256" key="4">
    <source>
        <dbReference type="ARBA" id="ARBA00022989"/>
    </source>
</evidence>
<dbReference type="InterPro" id="IPR002797">
    <property type="entry name" value="Polysacc_synth"/>
</dbReference>
<reference evidence="7" key="1">
    <citation type="submission" date="2023-07" db="EMBL/GenBank/DDBJ databases">
        <authorList>
            <person name="Kim M."/>
        </authorList>
    </citation>
    <scope>NUCLEOTIDE SEQUENCE</scope>
    <source>
        <strain evidence="7">BIUV-7</strain>
    </source>
</reference>
<evidence type="ECO:0000313" key="7">
    <source>
        <dbReference type="EMBL" id="MDO6415863.1"/>
    </source>
</evidence>
<keyword evidence="2" id="KW-1003">Cell membrane</keyword>
<gene>
    <name evidence="7" type="ORF">Q4F19_15840</name>
</gene>
<dbReference type="RefSeq" id="WP_303544491.1">
    <property type="nucleotide sequence ID" value="NZ_JAUOTP010000008.1"/>
</dbReference>
<keyword evidence="5 6" id="KW-0472">Membrane</keyword>
<feature type="transmembrane region" description="Helical" evidence="6">
    <location>
        <begin position="103"/>
        <end position="121"/>
    </location>
</feature>
<evidence type="ECO:0000256" key="3">
    <source>
        <dbReference type="ARBA" id="ARBA00022692"/>
    </source>
</evidence>
<sequence>MKRWIEDGLFRAVMRNAGYLASGKAAGAILGLLALACAGRGLTPALFGTLMIIHTYANGVGALAKFQTWQFIIRSGTPALLRGDTHVARDTVRFSTGLDLTSGLVGMIGAMLLLPVMARWLGLPHAALLPALLYCTLVPTMTAATPTGTLRMLDRFDLIASQQVVTPALRAAGAVLAFLTHAGFGAFVATWYVADLAGDLVLWALAARELRRRDMLSAFRPGLLGVARRLPGAWGFVWTTNVAHSIYAAWGPLSNLVVASALGPAAAGLFKIAATLVDSTTKPADLLSRGFYPEIMRLDPASRDPWRLGLRLGLLSACVGVGLVLLIMLGGAPVIGALFGHRYVAAAGLLQIMAWSVAISTAAFPLESLLYMVGRQKAALAAQACATLAYLPLLDWLTRREGLSGAGYAVLIGTALNACLMLLPTLQSYHARRATDRHAPLGLAA</sequence>
<organism evidence="7 8">
    <name type="scientific">Sphingomonas natans</name>
    <dbReference type="NCBI Taxonomy" id="3063330"/>
    <lineage>
        <taxon>Bacteria</taxon>
        <taxon>Pseudomonadati</taxon>
        <taxon>Pseudomonadota</taxon>
        <taxon>Alphaproteobacteria</taxon>
        <taxon>Sphingomonadales</taxon>
        <taxon>Sphingomonadaceae</taxon>
        <taxon>Sphingomonas</taxon>
    </lineage>
</organism>
<evidence type="ECO:0000256" key="1">
    <source>
        <dbReference type="ARBA" id="ARBA00004651"/>
    </source>
</evidence>
<dbReference type="InterPro" id="IPR050833">
    <property type="entry name" value="Poly_Biosynth_Transport"/>
</dbReference>
<keyword evidence="3 6" id="KW-0812">Transmembrane</keyword>
<dbReference type="Proteomes" id="UP001169764">
    <property type="component" value="Unassembled WGS sequence"/>
</dbReference>
<feature type="transmembrane region" description="Helical" evidence="6">
    <location>
        <begin position="378"/>
        <end position="397"/>
    </location>
</feature>
<name>A0ABT8YBZ5_9SPHN</name>
<dbReference type="EMBL" id="JAUOTP010000008">
    <property type="protein sequence ID" value="MDO6415863.1"/>
    <property type="molecule type" value="Genomic_DNA"/>
</dbReference>
<evidence type="ECO:0000256" key="6">
    <source>
        <dbReference type="SAM" id="Phobius"/>
    </source>
</evidence>
<feature type="transmembrane region" description="Helical" evidence="6">
    <location>
        <begin position="345"/>
        <end position="366"/>
    </location>
</feature>
<feature type="transmembrane region" description="Helical" evidence="6">
    <location>
        <begin position="45"/>
        <end position="64"/>
    </location>
</feature>
<comment type="subcellular location">
    <subcellularLocation>
        <location evidence="1">Cell membrane</location>
        <topology evidence="1">Multi-pass membrane protein</topology>
    </subcellularLocation>
</comment>
<feature type="transmembrane region" description="Helical" evidence="6">
    <location>
        <begin position="21"/>
        <end position="39"/>
    </location>
</feature>
<dbReference type="PANTHER" id="PTHR30250">
    <property type="entry name" value="PST FAMILY PREDICTED COLANIC ACID TRANSPORTER"/>
    <property type="match status" value="1"/>
</dbReference>
<evidence type="ECO:0000256" key="2">
    <source>
        <dbReference type="ARBA" id="ARBA00022475"/>
    </source>
</evidence>
<evidence type="ECO:0000313" key="8">
    <source>
        <dbReference type="Proteomes" id="UP001169764"/>
    </source>
</evidence>
<dbReference type="PANTHER" id="PTHR30250:SF31">
    <property type="entry name" value="INNER MEMBRANE PROTEIN YGHQ"/>
    <property type="match status" value="1"/>
</dbReference>
<keyword evidence="8" id="KW-1185">Reference proteome</keyword>
<accession>A0ABT8YBZ5</accession>
<dbReference type="Pfam" id="PF01943">
    <property type="entry name" value="Polysacc_synt"/>
    <property type="match status" value="1"/>
</dbReference>
<feature type="transmembrane region" description="Helical" evidence="6">
    <location>
        <begin position="403"/>
        <end position="423"/>
    </location>
</feature>
<proteinExistence type="predicted"/>
<comment type="caution">
    <text evidence="7">The sequence shown here is derived from an EMBL/GenBank/DDBJ whole genome shotgun (WGS) entry which is preliminary data.</text>
</comment>
<feature type="transmembrane region" description="Helical" evidence="6">
    <location>
        <begin position="127"/>
        <end position="146"/>
    </location>
</feature>
<keyword evidence="4 6" id="KW-1133">Transmembrane helix</keyword>
<evidence type="ECO:0000256" key="5">
    <source>
        <dbReference type="ARBA" id="ARBA00023136"/>
    </source>
</evidence>